<evidence type="ECO:0000313" key="3">
    <source>
        <dbReference type="Proteomes" id="UP000674318"/>
    </source>
</evidence>
<feature type="region of interest" description="Disordered" evidence="1">
    <location>
        <begin position="129"/>
        <end position="152"/>
    </location>
</feature>
<feature type="region of interest" description="Disordered" evidence="1">
    <location>
        <begin position="215"/>
        <end position="247"/>
    </location>
</feature>
<name>A0A836LJ67_9TRYP</name>
<accession>A0A836LJ67</accession>
<proteinExistence type="predicted"/>
<feature type="compositionally biased region" description="Basic and acidic residues" evidence="1">
    <location>
        <begin position="230"/>
        <end position="247"/>
    </location>
</feature>
<evidence type="ECO:0000313" key="2">
    <source>
        <dbReference type="EMBL" id="KAG5510534.1"/>
    </source>
</evidence>
<dbReference type="GeneID" id="94292856"/>
<protein>
    <submittedName>
        <fullName evidence="2">Uncharacterized protein</fullName>
    </submittedName>
</protein>
<dbReference type="AlphaFoldDB" id="A0A836LJ67"/>
<gene>
    <name evidence="2" type="ORF">JKF63_06831</name>
</gene>
<organism evidence="2 3">
    <name type="scientific">Porcisia hertigi</name>
    <dbReference type="NCBI Taxonomy" id="2761500"/>
    <lineage>
        <taxon>Eukaryota</taxon>
        <taxon>Discoba</taxon>
        <taxon>Euglenozoa</taxon>
        <taxon>Kinetoplastea</taxon>
        <taxon>Metakinetoplastina</taxon>
        <taxon>Trypanosomatida</taxon>
        <taxon>Trypanosomatidae</taxon>
        <taxon>Leishmaniinae</taxon>
        <taxon>Porcisia</taxon>
    </lineage>
</organism>
<evidence type="ECO:0000256" key="1">
    <source>
        <dbReference type="SAM" id="MobiDB-lite"/>
    </source>
</evidence>
<dbReference type="EMBL" id="JAFJZO010000009">
    <property type="protein sequence ID" value="KAG5510534.1"/>
    <property type="molecule type" value="Genomic_DNA"/>
</dbReference>
<reference evidence="2 3" key="1">
    <citation type="submission" date="2021-02" db="EMBL/GenBank/DDBJ databases">
        <title>Porcisia hertigi Genome sequencing and assembly.</title>
        <authorList>
            <person name="Almutairi H."/>
            <person name="Gatherer D."/>
        </authorList>
    </citation>
    <scope>NUCLEOTIDE SEQUENCE [LARGE SCALE GENOMIC DNA]</scope>
    <source>
        <strain evidence="2 3">C119</strain>
    </source>
</reference>
<dbReference type="Proteomes" id="UP000674318">
    <property type="component" value="Unassembled WGS sequence"/>
</dbReference>
<dbReference type="RefSeq" id="XP_067759138.1">
    <property type="nucleotide sequence ID" value="XM_067902779.1"/>
</dbReference>
<comment type="caution">
    <text evidence="2">The sequence shown here is derived from an EMBL/GenBank/DDBJ whole genome shotgun (WGS) entry which is preliminary data.</text>
</comment>
<keyword evidence="3" id="KW-1185">Reference proteome</keyword>
<dbReference type="KEGG" id="phet:94292856"/>
<sequence length="247" mass="26919">MSFVFEARLLPFDDISEAYAARIRPVTVLYALDRLSLWDRCMLTVVLPIVQQRHSAGAAVDVASPSPATIQTSSNGQKAVVWSESLGKPSLEDVTLALTIVHALDELEVVYDSCSSTCAELKRQRQRQRQSALGGTSVAEMQGHAASPPKKTSEDILMEQLLQERFSETNPYLPESSDDEGTNDDEADVDVAMCFNSKGESLGIGSARVFGGHGYQPPLTNIPPAIPSRGVEEKTSHCGGQREERRQ</sequence>
<dbReference type="OrthoDB" id="273663at2759"/>